<dbReference type="AlphaFoldDB" id="A0A6M3J8A3"/>
<dbReference type="InterPro" id="IPR050310">
    <property type="entry name" value="VPS10-sortilin"/>
</dbReference>
<dbReference type="Pfam" id="PF15902">
    <property type="entry name" value="Sortilin-Vps10"/>
    <property type="match status" value="1"/>
</dbReference>
<reference evidence="4" key="1">
    <citation type="submission" date="2020-03" db="EMBL/GenBank/DDBJ databases">
        <title>The deep terrestrial virosphere.</title>
        <authorList>
            <person name="Holmfeldt K."/>
            <person name="Nilsson E."/>
            <person name="Simone D."/>
            <person name="Lopez-Fernandez M."/>
            <person name="Wu X."/>
            <person name="de Brujin I."/>
            <person name="Lundin D."/>
            <person name="Andersson A."/>
            <person name="Bertilsson S."/>
            <person name="Dopson M."/>
        </authorList>
    </citation>
    <scope>NUCLEOTIDE SEQUENCE</scope>
    <source>
        <strain evidence="5">MM415A00216</strain>
        <strain evidence="4">MM415B00427</strain>
    </source>
</reference>
<keyword evidence="1" id="KW-0677">Repeat</keyword>
<evidence type="ECO:0000256" key="1">
    <source>
        <dbReference type="ARBA" id="ARBA00022737"/>
    </source>
</evidence>
<gene>
    <name evidence="5" type="ORF">MM415A00216_0015</name>
    <name evidence="4" type="ORF">MM415B00427_0036</name>
</gene>
<dbReference type="GO" id="GO:0006892">
    <property type="term" value="P:post-Golgi vesicle-mediated transport"/>
    <property type="evidence" value="ECO:0007669"/>
    <property type="project" value="TreeGrafter"/>
</dbReference>
<dbReference type="InterPro" id="IPR031778">
    <property type="entry name" value="Sortilin_N"/>
</dbReference>
<organism evidence="4">
    <name type="scientific">viral metagenome</name>
    <dbReference type="NCBI Taxonomy" id="1070528"/>
    <lineage>
        <taxon>unclassified sequences</taxon>
        <taxon>metagenomes</taxon>
        <taxon>organismal metagenomes</taxon>
    </lineage>
</organism>
<proteinExistence type="predicted"/>
<evidence type="ECO:0000313" key="5">
    <source>
        <dbReference type="EMBL" id="QJA84171.1"/>
    </source>
</evidence>
<dbReference type="EMBL" id="MT141533">
    <property type="protein sequence ID" value="QJA65182.1"/>
    <property type="molecule type" value="Genomic_DNA"/>
</dbReference>
<dbReference type="CDD" id="cd15482">
    <property type="entry name" value="Sialidase_non-viral"/>
    <property type="match status" value="1"/>
</dbReference>
<dbReference type="SUPFAM" id="SSF110296">
    <property type="entry name" value="Oligoxyloglucan reducing end-specific cellobiohydrolase"/>
    <property type="match status" value="1"/>
</dbReference>
<dbReference type="Gene3D" id="2.60.40.10">
    <property type="entry name" value="Immunoglobulins"/>
    <property type="match status" value="1"/>
</dbReference>
<dbReference type="InterPro" id="IPR013783">
    <property type="entry name" value="Ig-like_fold"/>
</dbReference>
<feature type="domain" description="Sortilin N-terminal" evidence="3">
    <location>
        <begin position="218"/>
        <end position="334"/>
    </location>
</feature>
<dbReference type="Gene3D" id="2.130.10.10">
    <property type="entry name" value="YVTN repeat-like/Quinoprotein amine dehydrogenase"/>
    <property type="match status" value="1"/>
</dbReference>
<dbReference type="EMBL" id="MT142525">
    <property type="protein sequence ID" value="QJA84171.1"/>
    <property type="molecule type" value="Genomic_DNA"/>
</dbReference>
<accession>A0A6M3J8A3</accession>
<feature type="region of interest" description="Disordered" evidence="2">
    <location>
        <begin position="90"/>
        <end position="114"/>
    </location>
</feature>
<evidence type="ECO:0000256" key="2">
    <source>
        <dbReference type="SAM" id="MobiDB-lite"/>
    </source>
</evidence>
<dbReference type="PANTHER" id="PTHR12106">
    <property type="entry name" value="SORTILIN RELATED"/>
    <property type="match status" value="1"/>
</dbReference>
<sequence length="545" mass="58244">MALSPVITSLEYINPTTVRINYSANKHWSVWYDGDVIETPNDGYEAWSASLYWVNLLSLEEGQSYSVYIRGKEFNYSEWENSNIENFVMQPGLGDVPSKPTNPDPSDNDTETDWPDLQLDWEDGGGADTFDVYIGESGNLTQVSSAQAGLSYVTNQAELESIFGEYPISGKIYWRVDATNAAGTTTGDEWNFDPLPLVNHVRLGTGGSAIVACTNKGVFLSSDFGDSWTSKLPDSEATTNWVRGICDSDGSHIIVVSNTDAIYRSIDSGLSWAEITPAGGDTFSVNDMAMSETGEYILIAGTNSTTPADSLYISEDYGATWTAVTPSSSAVTWTECDVNDDGQVMGISATDNLYISFDFGSTWEEQSVPSSAEVWKCLSISGDGKVGIVANTSVNNEFFKNTGSFLETELSSTPLTSFGRSLLDDLTAPDALATLGGQTQGAVLDDMNALGAAASDGQFIVATGAGVFAYESGNTARTSLGLGTGNSPTFTGLTITNAINEFSTDVTLEGNSDSALPTERAVKTYVDSLIVGDIGNIRRFVEVMG</sequence>
<dbReference type="GO" id="GO:0005794">
    <property type="term" value="C:Golgi apparatus"/>
    <property type="evidence" value="ECO:0007669"/>
    <property type="project" value="TreeGrafter"/>
</dbReference>
<name>A0A6M3J8A3_9ZZZZ</name>
<dbReference type="GO" id="GO:0016020">
    <property type="term" value="C:membrane"/>
    <property type="evidence" value="ECO:0007669"/>
    <property type="project" value="TreeGrafter"/>
</dbReference>
<dbReference type="InterPro" id="IPR015943">
    <property type="entry name" value="WD40/YVTN_repeat-like_dom_sf"/>
</dbReference>
<evidence type="ECO:0000259" key="3">
    <source>
        <dbReference type="Pfam" id="PF15902"/>
    </source>
</evidence>
<evidence type="ECO:0000313" key="4">
    <source>
        <dbReference type="EMBL" id="QJA65182.1"/>
    </source>
</evidence>
<protein>
    <recommendedName>
        <fullName evidence="3">Sortilin N-terminal domain-containing protein</fullName>
    </recommendedName>
</protein>
<dbReference type="PANTHER" id="PTHR12106:SF27">
    <property type="entry name" value="SORTILIN-RELATED RECEPTOR"/>
    <property type="match status" value="1"/>
</dbReference>